<feature type="domain" description="TonB-dependent receptor-like beta-barrel" evidence="19">
    <location>
        <begin position="341"/>
        <end position="747"/>
    </location>
</feature>
<evidence type="ECO:0000256" key="2">
    <source>
        <dbReference type="ARBA" id="ARBA00009810"/>
    </source>
</evidence>
<keyword evidence="7 18" id="KW-0732">Signal</keyword>
<dbReference type="Gene3D" id="2.170.130.10">
    <property type="entry name" value="TonB-dependent receptor, plug domain"/>
    <property type="match status" value="1"/>
</dbReference>
<dbReference type="EMBL" id="BJNF01000102">
    <property type="protein sequence ID" value="GEC17344.1"/>
    <property type="molecule type" value="Genomic_DNA"/>
</dbReference>
<dbReference type="GO" id="GO:0038023">
    <property type="term" value="F:signaling receptor activity"/>
    <property type="evidence" value="ECO:0007669"/>
    <property type="project" value="InterPro"/>
</dbReference>
<evidence type="ECO:0000256" key="1">
    <source>
        <dbReference type="ARBA" id="ARBA00004571"/>
    </source>
</evidence>
<keyword evidence="11 14" id="KW-0472">Membrane</keyword>
<keyword evidence="9" id="KW-0406">Ion transport</keyword>
<feature type="short sequence motif" description="TonB C-terminal box" evidence="15">
    <location>
        <begin position="762"/>
        <end position="779"/>
    </location>
</feature>
<dbReference type="GO" id="GO:0015344">
    <property type="term" value="F:siderophore uptake transmembrane transporter activity"/>
    <property type="evidence" value="ECO:0007669"/>
    <property type="project" value="TreeGrafter"/>
</dbReference>
<proteinExistence type="inferred from homology"/>
<feature type="region of interest" description="Disordered" evidence="17">
    <location>
        <begin position="48"/>
        <end position="82"/>
    </location>
</feature>
<sequence length="779" mass="83803">MSNDTALGRGGALCCVLATVAAIESCSTASAQPNSDTVLPAVTITEPTRQSLRSQPNRASRASAARRAMHQSTSRTPAVTPSATLSATATRTMNAEGAPGPLNLGVPNAAGSLVGLTPRETPATVNIITQRDMQEKGLRTMVETFNSVPGVMSGNLPGEPGVISMRGFSRAATGYAVDGVRAPDPLIVSRDFDTFSFERVEILKGPASVIQGVGALAGAVNLVTKQPKLGQAGAQGLLSYGSFNSLRTGIDINAPIGSNAAVRSTLSYGQSDGFINDTRSRKVGATTGGTLAPTDRLIFTGSASFFHDEFRTPYQGTPLIARSLARDPTNLVSAPGGLVIDRSIRNQNYNVENGLMTSDTVWLRGGAEYKLTDNWTLRNDLSFFKADRYWASSEDFTFNSVSGLLDRSTTKITHGHQIWSERAAASYDGIIGGFRNRFAAGLEYTDTNFDSSRRFGSTTPVDPFNPDRGYFPADAAANFPTRQDFTSGLKTFAAFAENAVNLTPDWLMLASVRHESMKLDRRIDDLNTGAVTHFDKRFDNLSWRVGTVYNVTSGTALFGQYNRAAIPVSGLLLSNLANGRFDLSTGSSIEGGIKSSLWDNRVVTTASVYQIEQNNILTRDPTTPALTVQGGSQRSRGVELDVAVSLTPQWRVNANASFIKAEFTELRSATLDLRGNRPINVPAQAFMVSTSYRFDPVPLTIGASVQHVGSFYTDTANTIEVSGRTLLDAWVAYDIGGGTLRLRGRNLTNAFYANWSGYSPTQVYLGAPRNFDLSYNIRF</sequence>
<dbReference type="NCBIfam" id="TIGR01783">
    <property type="entry name" value="TonB-siderophor"/>
    <property type="match status" value="1"/>
</dbReference>
<evidence type="ECO:0000256" key="5">
    <source>
        <dbReference type="ARBA" id="ARBA00022496"/>
    </source>
</evidence>
<dbReference type="Proteomes" id="UP000318825">
    <property type="component" value="Unassembled WGS sequence"/>
</dbReference>
<keyword evidence="10 16" id="KW-0798">TonB box</keyword>
<evidence type="ECO:0000256" key="15">
    <source>
        <dbReference type="PROSITE-ProRule" id="PRU10144"/>
    </source>
</evidence>
<keyword evidence="4 14" id="KW-1134">Transmembrane beta strand</keyword>
<feature type="chain" id="PRO_5021456901" evidence="18">
    <location>
        <begin position="32"/>
        <end position="779"/>
    </location>
</feature>
<dbReference type="AlphaFoldDB" id="A0A4Y3WEN3"/>
<dbReference type="PANTHER" id="PTHR32552">
    <property type="entry name" value="FERRICHROME IRON RECEPTOR-RELATED"/>
    <property type="match status" value="1"/>
</dbReference>
<evidence type="ECO:0000313" key="22">
    <source>
        <dbReference type="Proteomes" id="UP000318825"/>
    </source>
</evidence>
<comment type="subcellular location">
    <subcellularLocation>
        <location evidence="1 14">Cell outer membrane</location>
        <topology evidence="1 14">Multi-pass membrane protein</topology>
    </subcellularLocation>
</comment>
<dbReference type="CDD" id="cd01347">
    <property type="entry name" value="ligand_gated_channel"/>
    <property type="match status" value="1"/>
</dbReference>
<evidence type="ECO:0000256" key="9">
    <source>
        <dbReference type="ARBA" id="ARBA00023065"/>
    </source>
</evidence>
<comment type="caution">
    <text evidence="21">The sequence shown here is derived from an EMBL/GenBank/DDBJ whole genome shotgun (WGS) entry which is preliminary data.</text>
</comment>
<dbReference type="PANTHER" id="PTHR32552:SF84">
    <property type="entry name" value="TONB-DEPENDENT RECEPTOR-RELATED"/>
    <property type="match status" value="1"/>
</dbReference>
<evidence type="ECO:0000256" key="18">
    <source>
        <dbReference type="SAM" id="SignalP"/>
    </source>
</evidence>
<keyword evidence="12 21" id="KW-0675">Receptor</keyword>
<dbReference type="InterPro" id="IPR000531">
    <property type="entry name" value="Beta-barrel_TonB"/>
</dbReference>
<dbReference type="OrthoDB" id="9760333at2"/>
<evidence type="ECO:0000256" key="10">
    <source>
        <dbReference type="ARBA" id="ARBA00023077"/>
    </source>
</evidence>
<name>A0A4Y3WEN3_NITWI</name>
<reference evidence="21 22" key="1">
    <citation type="submission" date="2019-06" db="EMBL/GenBank/DDBJ databases">
        <title>Whole genome shotgun sequence of Nitrobacter winogradskyi NBRC 14297.</title>
        <authorList>
            <person name="Hosoyama A."/>
            <person name="Uohara A."/>
            <person name="Ohji S."/>
            <person name="Ichikawa N."/>
        </authorList>
    </citation>
    <scope>NUCLEOTIDE SEQUENCE [LARGE SCALE GENOMIC DNA]</scope>
    <source>
        <strain evidence="21 22">NBRC 14297</strain>
    </source>
</reference>
<dbReference type="Pfam" id="PF07715">
    <property type="entry name" value="Plug"/>
    <property type="match status" value="1"/>
</dbReference>
<evidence type="ECO:0000313" key="21">
    <source>
        <dbReference type="EMBL" id="GEC17344.1"/>
    </source>
</evidence>
<comment type="similarity">
    <text evidence="2 14 16">Belongs to the TonB-dependent receptor family.</text>
</comment>
<keyword evidence="5" id="KW-0410">Iron transport</keyword>
<dbReference type="GO" id="GO:0009279">
    <property type="term" value="C:cell outer membrane"/>
    <property type="evidence" value="ECO:0007669"/>
    <property type="project" value="UniProtKB-SubCell"/>
</dbReference>
<gene>
    <name evidence="21" type="primary">bfrG</name>
    <name evidence="21" type="ORF">NWI01_32360</name>
</gene>
<feature type="compositionally biased region" description="Polar residues" evidence="17">
    <location>
        <begin position="48"/>
        <end position="57"/>
    </location>
</feature>
<dbReference type="GO" id="GO:0015891">
    <property type="term" value="P:siderophore transport"/>
    <property type="evidence" value="ECO:0007669"/>
    <property type="project" value="InterPro"/>
</dbReference>
<evidence type="ECO:0000256" key="6">
    <source>
        <dbReference type="ARBA" id="ARBA00022692"/>
    </source>
</evidence>
<evidence type="ECO:0000256" key="7">
    <source>
        <dbReference type="ARBA" id="ARBA00022729"/>
    </source>
</evidence>
<keyword evidence="6 14" id="KW-0812">Transmembrane</keyword>
<dbReference type="PROSITE" id="PS01156">
    <property type="entry name" value="TONB_DEPENDENT_REC_2"/>
    <property type="match status" value="1"/>
</dbReference>
<dbReference type="InterPro" id="IPR037066">
    <property type="entry name" value="Plug_dom_sf"/>
</dbReference>
<dbReference type="InterPro" id="IPR010105">
    <property type="entry name" value="TonB_sidphr_rcpt"/>
</dbReference>
<evidence type="ECO:0000256" key="12">
    <source>
        <dbReference type="ARBA" id="ARBA00023170"/>
    </source>
</evidence>
<feature type="domain" description="TonB-dependent receptor plug" evidence="20">
    <location>
        <begin position="118"/>
        <end position="219"/>
    </location>
</feature>
<dbReference type="SUPFAM" id="SSF56935">
    <property type="entry name" value="Porins"/>
    <property type="match status" value="1"/>
</dbReference>
<protein>
    <submittedName>
        <fullName evidence="21">TonB-dependent receptor</fullName>
    </submittedName>
</protein>
<organism evidence="21 22">
    <name type="scientific">Nitrobacter winogradskyi</name>
    <name type="common">Nitrobacter agilis</name>
    <dbReference type="NCBI Taxonomy" id="913"/>
    <lineage>
        <taxon>Bacteria</taxon>
        <taxon>Pseudomonadati</taxon>
        <taxon>Pseudomonadota</taxon>
        <taxon>Alphaproteobacteria</taxon>
        <taxon>Hyphomicrobiales</taxon>
        <taxon>Nitrobacteraceae</taxon>
        <taxon>Nitrobacter</taxon>
    </lineage>
</organism>
<evidence type="ECO:0000256" key="4">
    <source>
        <dbReference type="ARBA" id="ARBA00022452"/>
    </source>
</evidence>
<dbReference type="Pfam" id="PF00593">
    <property type="entry name" value="TonB_dep_Rec_b-barrel"/>
    <property type="match status" value="1"/>
</dbReference>
<evidence type="ECO:0000256" key="14">
    <source>
        <dbReference type="PROSITE-ProRule" id="PRU01360"/>
    </source>
</evidence>
<dbReference type="InterPro" id="IPR012910">
    <property type="entry name" value="Plug_dom"/>
</dbReference>
<evidence type="ECO:0000256" key="16">
    <source>
        <dbReference type="RuleBase" id="RU003357"/>
    </source>
</evidence>
<dbReference type="Gene3D" id="2.40.170.20">
    <property type="entry name" value="TonB-dependent receptor, beta-barrel domain"/>
    <property type="match status" value="1"/>
</dbReference>
<dbReference type="PROSITE" id="PS52016">
    <property type="entry name" value="TONB_DEPENDENT_REC_3"/>
    <property type="match status" value="1"/>
</dbReference>
<dbReference type="InterPro" id="IPR036942">
    <property type="entry name" value="Beta-barrel_TonB_sf"/>
</dbReference>
<feature type="signal peptide" evidence="18">
    <location>
        <begin position="1"/>
        <end position="31"/>
    </location>
</feature>
<evidence type="ECO:0000256" key="17">
    <source>
        <dbReference type="SAM" id="MobiDB-lite"/>
    </source>
</evidence>
<dbReference type="RefSeq" id="WP_141385076.1">
    <property type="nucleotide sequence ID" value="NZ_BJNF01000102.1"/>
</dbReference>
<evidence type="ECO:0000256" key="13">
    <source>
        <dbReference type="ARBA" id="ARBA00023237"/>
    </source>
</evidence>
<evidence type="ECO:0000256" key="3">
    <source>
        <dbReference type="ARBA" id="ARBA00022448"/>
    </source>
</evidence>
<dbReference type="InterPro" id="IPR010917">
    <property type="entry name" value="TonB_rcpt_CS"/>
</dbReference>
<keyword evidence="8" id="KW-0408">Iron</keyword>
<accession>A0A4Y3WEN3</accession>
<evidence type="ECO:0000259" key="19">
    <source>
        <dbReference type="Pfam" id="PF00593"/>
    </source>
</evidence>
<keyword evidence="3 14" id="KW-0813">Transport</keyword>
<evidence type="ECO:0000256" key="8">
    <source>
        <dbReference type="ARBA" id="ARBA00023004"/>
    </source>
</evidence>
<evidence type="ECO:0000256" key="11">
    <source>
        <dbReference type="ARBA" id="ARBA00023136"/>
    </source>
</evidence>
<dbReference type="InterPro" id="IPR039426">
    <property type="entry name" value="TonB-dep_rcpt-like"/>
</dbReference>
<feature type="compositionally biased region" description="Polar residues" evidence="17">
    <location>
        <begin position="70"/>
        <end position="82"/>
    </location>
</feature>
<keyword evidence="13 14" id="KW-0998">Cell outer membrane</keyword>
<evidence type="ECO:0000259" key="20">
    <source>
        <dbReference type="Pfam" id="PF07715"/>
    </source>
</evidence>